<reference evidence="8 9" key="1">
    <citation type="submission" date="2016-08" db="EMBL/GenBank/DDBJ databases">
        <title>Genome-based comparison of Moorella thermoacetic strains.</title>
        <authorList>
            <person name="Poehlein A."/>
            <person name="Bengelsdorf F.R."/>
            <person name="Esser C."/>
            <person name="Duerre P."/>
            <person name="Daniel R."/>
        </authorList>
    </citation>
    <scope>NUCLEOTIDE SEQUENCE [LARGE SCALE GENOMIC DNA]</scope>
    <source>
        <strain evidence="8 9">DSM 21394</strain>
    </source>
</reference>
<dbReference type="PANTHER" id="PTHR41335:SF1">
    <property type="entry name" value="MEMBRANE PROTEIN"/>
    <property type="match status" value="1"/>
</dbReference>
<evidence type="ECO:0000256" key="1">
    <source>
        <dbReference type="ARBA" id="ARBA00022475"/>
    </source>
</evidence>
<dbReference type="PANTHER" id="PTHR41335">
    <property type="entry name" value="MEMBRANE PROTEIN-RELATED"/>
    <property type="match status" value="1"/>
</dbReference>
<evidence type="ECO:0000256" key="6">
    <source>
        <dbReference type="SAM" id="Phobius"/>
    </source>
</evidence>
<keyword evidence="4 6" id="KW-0472">Membrane</keyword>
<dbReference type="GO" id="GO:0005886">
    <property type="term" value="C:plasma membrane"/>
    <property type="evidence" value="ECO:0007669"/>
    <property type="project" value="InterPro"/>
</dbReference>
<comment type="caution">
    <text evidence="8">The sequence shown here is derived from an EMBL/GenBank/DDBJ whole genome shotgun (WGS) entry which is preliminary data.</text>
</comment>
<dbReference type="AlphaFoldDB" id="A0A1J5NRE5"/>
<evidence type="ECO:0000259" key="7">
    <source>
        <dbReference type="Pfam" id="PF06305"/>
    </source>
</evidence>
<name>A0A1J5NRE5_NEOTH</name>
<evidence type="ECO:0000313" key="8">
    <source>
        <dbReference type="EMBL" id="OIQ61270.1"/>
    </source>
</evidence>
<sequence length="106" mass="11570">MQIYSLLAILFALLVAVFAVQNAVAVNIKFLAWQFPGISLVLVILGSAAFGALVVFLLGVVRQVRVNREIRQLKHENRRLAGDLARREQGTPGATGTEATERKQGI</sequence>
<accession>A0A1J5NRE5</accession>
<proteinExistence type="predicted"/>
<protein>
    <recommendedName>
        <fullName evidence="7">Lipopolysaccharide assembly protein A domain-containing protein</fullName>
    </recommendedName>
</protein>
<evidence type="ECO:0000256" key="3">
    <source>
        <dbReference type="ARBA" id="ARBA00022989"/>
    </source>
</evidence>
<dbReference type="Proteomes" id="UP000182811">
    <property type="component" value="Unassembled WGS sequence"/>
</dbReference>
<evidence type="ECO:0000313" key="9">
    <source>
        <dbReference type="Proteomes" id="UP000182811"/>
    </source>
</evidence>
<evidence type="ECO:0000256" key="2">
    <source>
        <dbReference type="ARBA" id="ARBA00022692"/>
    </source>
</evidence>
<evidence type="ECO:0000256" key="4">
    <source>
        <dbReference type="ARBA" id="ARBA00023136"/>
    </source>
</evidence>
<keyword evidence="2 6" id="KW-0812">Transmembrane</keyword>
<evidence type="ECO:0000256" key="5">
    <source>
        <dbReference type="SAM" id="MobiDB-lite"/>
    </source>
</evidence>
<dbReference type="Pfam" id="PF06305">
    <property type="entry name" value="LapA_dom"/>
    <property type="match status" value="1"/>
</dbReference>
<feature type="region of interest" description="Disordered" evidence="5">
    <location>
        <begin position="82"/>
        <end position="106"/>
    </location>
</feature>
<organism evidence="8 9">
    <name type="scientific">Neomoorella thermoacetica</name>
    <name type="common">Clostridium thermoaceticum</name>
    <dbReference type="NCBI Taxonomy" id="1525"/>
    <lineage>
        <taxon>Bacteria</taxon>
        <taxon>Bacillati</taxon>
        <taxon>Bacillota</taxon>
        <taxon>Clostridia</taxon>
        <taxon>Neomoorellales</taxon>
        <taxon>Neomoorellaceae</taxon>
        <taxon>Neomoorella</taxon>
    </lineage>
</organism>
<dbReference type="InterPro" id="IPR010445">
    <property type="entry name" value="LapA_dom"/>
</dbReference>
<keyword evidence="3 6" id="KW-1133">Transmembrane helix</keyword>
<gene>
    <name evidence="8" type="ORF">MOTE_03460</name>
</gene>
<keyword evidence="1" id="KW-1003">Cell membrane</keyword>
<feature type="domain" description="Lipopolysaccharide assembly protein A" evidence="7">
    <location>
        <begin position="21"/>
        <end position="84"/>
    </location>
</feature>
<dbReference type="EMBL" id="MDDC01000002">
    <property type="protein sequence ID" value="OIQ61270.1"/>
    <property type="molecule type" value="Genomic_DNA"/>
</dbReference>
<feature type="transmembrane region" description="Helical" evidence="6">
    <location>
        <begin position="35"/>
        <end position="61"/>
    </location>
</feature>